<dbReference type="STRING" id="1891926.Fuma_00535"/>
<dbReference type="SUPFAM" id="SSF48371">
    <property type="entry name" value="ARM repeat"/>
    <property type="match status" value="1"/>
</dbReference>
<dbReference type="KEGG" id="fmr:Fuma_00535"/>
<keyword evidence="6" id="KW-0732">Signal</keyword>
<dbReference type="GO" id="GO:0020037">
    <property type="term" value="F:heme binding"/>
    <property type="evidence" value="ECO:0007669"/>
    <property type="project" value="InterPro"/>
</dbReference>
<dbReference type="InterPro" id="IPR013428">
    <property type="entry name" value="Membrane-bound_put_N"/>
</dbReference>
<dbReference type="SUPFAM" id="SSF46626">
    <property type="entry name" value="Cytochrome c"/>
    <property type="match status" value="1"/>
</dbReference>
<evidence type="ECO:0000256" key="4">
    <source>
        <dbReference type="PROSITE-ProRule" id="PRU00433"/>
    </source>
</evidence>
<evidence type="ECO:0000313" key="8">
    <source>
        <dbReference type="EMBL" id="APZ90951.1"/>
    </source>
</evidence>
<dbReference type="Gene3D" id="1.25.10.10">
    <property type="entry name" value="Leucine-rich Repeat Variant"/>
    <property type="match status" value="1"/>
</dbReference>
<dbReference type="InterPro" id="IPR011989">
    <property type="entry name" value="ARM-like"/>
</dbReference>
<reference evidence="8 9" key="1">
    <citation type="journal article" date="2016" name="Front. Microbiol.">
        <title>Fuerstia marisgermanicae gen. nov., sp. nov., an Unusual Member of the Phylum Planctomycetes from the German Wadden Sea.</title>
        <authorList>
            <person name="Kohn T."/>
            <person name="Heuer A."/>
            <person name="Jogler M."/>
            <person name="Vollmers J."/>
            <person name="Boedeker C."/>
            <person name="Bunk B."/>
            <person name="Rast P."/>
            <person name="Borchert D."/>
            <person name="Glockner I."/>
            <person name="Freese H.M."/>
            <person name="Klenk H.P."/>
            <person name="Overmann J."/>
            <person name="Kaster A.K."/>
            <person name="Rohde M."/>
            <person name="Wiegand S."/>
            <person name="Jogler C."/>
        </authorList>
    </citation>
    <scope>NUCLEOTIDE SEQUENCE [LARGE SCALE GENOMIC DNA]</scope>
    <source>
        <strain evidence="8 9">NH11</strain>
    </source>
</reference>
<evidence type="ECO:0000259" key="7">
    <source>
        <dbReference type="PROSITE" id="PS51007"/>
    </source>
</evidence>
<dbReference type="NCBIfam" id="TIGR02603">
    <property type="entry name" value="CxxCH_TIGR02603"/>
    <property type="match status" value="1"/>
</dbReference>
<dbReference type="GO" id="GO:0046872">
    <property type="term" value="F:metal ion binding"/>
    <property type="evidence" value="ECO:0007669"/>
    <property type="project" value="UniProtKB-KW"/>
</dbReference>
<dbReference type="PANTHER" id="PTHR33546">
    <property type="entry name" value="LARGE, MULTIFUNCTIONAL SECRETED PROTEIN-RELATED"/>
    <property type="match status" value="1"/>
</dbReference>
<feature type="signal peptide" evidence="6">
    <location>
        <begin position="1"/>
        <end position="26"/>
    </location>
</feature>
<feature type="region of interest" description="Disordered" evidence="5">
    <location>
        <begin position="446"/>
        <end position="476"/>
    </location>
</feature>
<sequence length="1677" mass="182162" precursor="true">MPTFPTRLFLIAVLLLSFIPTAKTHAADTYDVGIGVVDITPDYPIRLNGFGNRREESEGVSQPIHARAIAISQGDQPPLVLVVLDSLGIRTPMVDAAAASMAETHKLPRKNLAVTFSHSHCTPKVNGACDNIFSSAIPAEHQMHIDQYTEALTSHIATAAAKAIDSRKPATLHWAVGEAKFAKNRRQVGGPVDHDLPMLVVKDAESGKPRAIYVSYACHAVTLSFNQISGDWPGYAAAMIERQVPGVTAMVSIGAGSDQNPVSGVTGDKVDVAAQQGVEIATDVKRMLEGKLRPITGQPSSVLSSIELPLNDLPTREQLVEQTGKGRPTDKYNATTQLARLDRGEELISKIDYPIQTWTFGDSFCMTFLAGEVCVDYALRLKTEIDRDRFWLNTYSNDFCSYIPSERLAKEGRYGGGAEVPYFALPATLKAGLEQKIVDEVHRQVPDSFEPPDVKPADDTAAKGTQGVPPKPPEDSLNCIQVVPGLKVELAAAEPNVSDPVAIDFGADGRLWVAEMNDYGQGVYETFQQTGRIRWLKDADNDGQFETAGTFVDGLRFPTDVKVWRDGVLICDAPDILFARDEDGDGKADSTEKLFSGFEVRNAQARVNSLRWGLDNWVYGAGGLFGGNIVCHKTGQTVDCRNRDFRINPDTGEIQAVSGRTQQGRSRNDRGDWFGCSNGTLVRAIPSDENYAVRNPLSPPATPPGLSADAKAHQLLPPENLVTFELSGAPGRATSACGLGIYRDVVLGQQFHNDTFTCEPVHQSVHRIDVTENGHGFTGQRGTDEVDREFLSSTDRWFRPVQARTGPDGALWVVDMYRYVIEHSRWIPQSTLAEIDVNAGRGRGRIYRVTPAREEDEPRPVIPDLQSLSNAELVTQLDSPNGIVRDLAHQMLLWRKANETTPELQQLVPEGTSDFGRIHALAVLDGLQNLGGGSNKDSKELKAALLSALKSGRPEVQRFAVGLSEQFSGNDAIVNAVLALVDSDNVRVRRQVALSLGSFAAQADQRRTEITLSISRLLSQKENDNYVRSAALSSVTGDIVDPVLTTYSKFPAVDQNGGMSQSLDLLAARVCDLDSLTEWLPEIVKRSAAAPNDVATRILTALDARSDAAKIESDEVSHDHILTLYQTAASSLAEDEVTDVNQAIAALKFIGRRNGAFTSSILKQEDFSASARADLVSRFLSARFPVSLQNAAASAIASVGVDDTTDVLLEALPAISPEVRSEVVSELLNLGDGPSALLTSIEQGSVRPELLDAAQRDKLLNHSSEKVRLLAKATLGAERETNRTAVVASLQGCLDLPGDAKRGEAVFRKRCSSCHKLQDHGFVVGPDLQALTNRDPKWLLTTILDPNKEVDARYVSWTAATTAGRTASGLIVEESANEVRLRESGGKEHVIRRADIDEFRSSQKSVMPEGLEKDMTPQDLSDVIVFVSSLKSTAKPPATTQTLPRRAPEIAPFLLDETQSVERRQEAIDARPGMGPAIISLLVADLPSDATSAETLKEEYRRIPWIWRVALAVGKRNDGGEIRDLLEVCLPGDGQPLRDWQAVVIGGGIINGLSQQTVWPRPRIEEVLAGLPAVKAAWPRTLQLASEMADDEAVKPGTRYDALRMVALRDAEIAIPQLKKYLTATTPNALQMGAVSGLADINSPDAAALLTDALTFLKGRNRELAVDGLKRLKRNEP</sequence>
<accession>A0A1P8WA86</accession>
<dbReference type="InterPro" id="IPR016024">
    <property type="entry name" value="ARM-type_fold"/>
</dbReference>
<dbReference type="InterPro" id="IPR013427">
    <property type="entry name" value="Haem-bd_dom_put"/>
</dbReference>
<dbReference type="InterPro" id="IPR031329">
    <property type="entry name" value="NEUT/ALK_ceramidase_N"/>
</dbReference>
<dbReference type="Pfam" id="PF04734">
    <property type="entry name" value="Ceramidase_alk"/>
    <property type="match status" value="1"/>
</dbReference>
<name>A0A1P8WA86_9PLAN</name>
<dbReference type="InterPro" id="IPR036909">
    <property type="entry name" value="Cyt_c-like_dom_sf"/>
</dbReference>
<protein>
    <submittedName>
        <fullName evidence="8">Putative membrane-bound dehydrogenase domain protein</fullName>
    </submittedName>
</protein>
<dbReference type="GO" id="GO:0009055">
    <property type="term" value="F:electron transfer activity"/>
    <property type="evidence" value="ECO:0007669"/>
    <property type="project" value="InterPro"/>
</dbReference>
<evidence type="ECO:0000313" key="9">
    <source>
        <dbReference type="Proteomes" id="UP000187735"/>
    </source>
</evidence>
<dbReference type="SUPFAM" id="SSF50952">
    <property type="entry name" value="Soluble quinoprotein glucose dehydrogenase"/>
    <property type="match status" value="1"/>
</dbReference>
<evidence type="ECO:0000256" key="6">
    <source>
        <dbReference type="SAM" id="SignalP"/>
    </source>
</evidence>
<keyword evidence="2 4" id="KW-0479">Metal-binding</keyword>
<dbReference type="Pfam" id="PF00034">
    <property type="entry name" value="Cytochrom_C"/>
    <property type="match status" value="1"/>
</dbReference>
<dbReference type="InterPro" id="IPR011042">
    <property type="entry name" value="6-blade_b-propeller_TolB-like"/>
</dbReference>
<dbReference type="Proteomes" id="UP000187735">
    <property type="component" value="Chromosome"/>
</dbReference>
<dbReference type="InterPro" id="IPR011041">
    <property type="entry name" value="Quinoprot_gluc/sorb_DH_b-prop"/>
</dbReference>
<organism evidence="8 9">
    <name type="scientific">Fuerstiella marisgermanici</name>
    <dbReference type="NCBI Taxonomy" id="1891926"/>
    <lineage>
        <taxon>Bacteria</taxon>
        <taxon>Pseudomonadati</taxon>
        <taxon>Planctomycetota</taxon>
        <taxon>Planctomycetia</taxon>
        <taxon>Planctomycetales</taxon>
        <taxon>Planctomycetaceae</taxon>
        <taxon>Fuerstiella</taxon>
    </lineage>
</organism>
<dbReference type="EMBL" id="CP017641">
    <property type="protein sequence ID" value="APZ90951.1"/>
    <property type="molecule type" value="Genomic_DNA"/>
</dbReference>
<dbReference type="InterPro" id="IPR009056">
    <property type="entry name" value="Cyt_c-like_dom"/>
</dbReference>
<dbReference type="Gene3D" id="2.120.10.30">
    <property type="entry name" value="TolB, C-terminal domain"/>
    <property type="match status" value="1"/>
</dbReference>
<evidence type="ECO:0000256" key="1">
    <source>
        <dbReference type="ARBA" id="ARBA00022617"/>
    </source>
</evidence>
<keyword evidence="9" id="KW-1185">Reference proteome</keyword>
<gene>
    <name evidence="8" type="ORF">Fuma_00535</name>
</gene>
<dbReference type="PROSITE" id="PS51007">
    <property type="entry name" value="CYTC"/>
    <property type="match status" value="1"/>
</dbReference>
<dbReference type="PANTHER" id="PTHR33546:SF1">
    <property type="entry name" value="LARGE, MULTIFUNCTIONAL SECRETED PROTEIN"/>
    <property type="match status" value="1"/>
</dbReference>
<dbReference type="OrthoDB" id="230287at2"/>
<proteinExistence type="predicted"/>
<dbReference type="RefSeq" id="WP_077022775.1">
    <property type="nucleotide sequence ID" value="NZ_CP017641.1"/>
</dbReference>
<feature type="domain" description="Cytochrome c" evidence="7">
    <location>
        <begin position="1298"/>
        <end position="1431"/>
    </location>
</feature>
<feature type="chain" id="PRO_5010358115" evidence="6">
    <location>
        <begin position="27"/>
        <end position="1677"/>
    </location>
</feature>
<keyword evidence="1 4" id="KW-0349">Heme</keyword>
<feature type="compositionally biased region" description="Basic and acidic residues" evidence="5">
    <location>
        <begin position="452"/>
        <end position="461"/>
    </location>
</feature>
<dbReference type="Pfam" id="PF23500">
    <property type="entry name" value="DUF7133"/>
    <property type="match status" value="1"/>
</dbReference>
<evidence type="ECO:0000256" key="2">
    <source>
        <dbReference type="ARBA" id="ARBA00022723"/>
    </source>
</evidence>
<dbReference type="InterPro" id="IPR055557">
    <property type="entry name" value="DUF7133"/>
</dbReference>
<dbReference type="NCBIfam" id="TIGR02604">
    <property type="entry name" value="Piru_Ver_Nterm"/>
    <property type="match status" value="1"/>
</dbReference>
<evidence type="ECO:0000256" key="3">
    <source>
        <dbReference type="ARBA" id="ARBA00023004"/>
    </source>
</evidence>
<keyword evidence="3 4" id="KW-0408">Iron</keyword>
<evidence type="ECO:0000256" key="5">
    <source>
        <dbReference type="SAM" id="MobiDB-lite"/>
    </source>
</evidence>
<dbReference type="Gene3D" id="1.10.760.10">
    <property type="entry name" value="Cytochrome c-like domain"/>
    <property type="match status" value="1"/>
</dbReference>